<organism evidence="2 3">
    <name type="scientific">Symbiodinium natans</name>
    <dbReference type="NCBI Taxonomy" id="878477"/>
    <lineage>
        <taxon>Eukaryota</taxon>
        <taxon>Sar</taxon>
        <taxon>Alveolata</taxon>
        <taxon>Dinophyceae</taxon>
        <taxon>Suessiales</taxon>
        <taxon>Symbiodiniaceae</taxon>
        <taxon>Symbiodinium</taxon>
    </lineage>
</organism>
<dbReference type="InterPro" id="IPR012338">
    <property type="entry name" value="Beta-lactam/transpept-like"/>
</dbReference>
<proteinExistence type="predicted"/>
<dbReference type="Proteomes" id="UP000604046">
    <property type="component" value="Unassembled WGS sequence"/>
</dbReference>
<keyword evidence="3" id="KW-1185">Reference proteome</keyword>
<dbReference type="SUPFAM" id="SSF56601">
    <property type="entry name" value="beta-lactamase/transpeptidase-like"/>
    <property type="match status" value="1"/>
</dbReference>
<protein>
    <recommendedName>
        <fullName evidence="1">Beta-lactamase-related domain-containing protein</fullName>
    </recommendedName>
</protein>
<dbReference type="EMBL" id="CAJNDS010000669">
    <property type="protein sequence ID" value="CAE7227000.1"/>
    <property type="molecule type" value="Genomic_DNA"/>
</dbReference>
<dbReference type="Pfam" id="PF00144">
    <property type="entry name" value="Beta-lactamase"/>
    <property type="match status" value="1"/>
</dbReference>
<accession>A0A812KGD3</accession>
<evidence type="ECO:0000259" key="1">
    <source>
        <dbReference type="Pfam" id="PF00144"/>
    </source>
</evidence>
<dbReference type="OrthoDB" id="5946976at2759"/>
<evidence type="ECO:0000313" key="2">
    <source>
        <dbReference type="EMBL" id="CAE7227000.1"/>
    </source>
</evidence>
<dbReference type="Gene3D" id="3.40.710.10">
    <property type="entry name" value="DD-peptidase/beta-lactamase superfamily"/>
    <property type="match status" value="1"/>
</dbReference>
<sequence length="489" mass="53927">MSRAKVASKGKGRAKAPELRCIGAEHRDLQQIDQSPCVLFAAQIFPGKGVFVSSPQVAGFRLVPPSAEGLKEAPLTKLREAVSEEATCVSLECRRWELERLQARPTWCCALAFRRRGRCVLAHADGFANLRAKQRFGLRTLCRLHGCTKPLVAAAFLTLVDKGKVKLTDPISKYISFSEEVSVKRGKSRPKLRKVKVRPTLRHLLTMTAGLQYQDCPAYAKVMRRIKQQQVKSLASMCDELAAQPLQREPGSCYTYSFCTDMIGRVCEAVSGKRLDQFMKAALLAPLGMRDTFFQVPANKRKREAVLYDCQRGSGGMYVPKVWSQPGKAVPIMSAGGGILSYNDPGMWSTVEDYTKFCQMLLTGKSPTGAQILRPGTMKALWSDSLAVYGQKDGRLPGWHDADGKAKGGMWDYTGWSLLNTHLTFKQMPSPSKRARVGQTMWMGGGGGTFWVVDKKHETVAISFSQSFGGRPQTDAAKDAAVFLEAALQ</sequence>
<feature type="domain" description="Beta-lactamase-related" evidence="1">
    <location>
        <begin position="110"/>
        <end position="476"/>
    </location>
</feature>
<reference evidence="2" key="1">
    <citation type="submission" date="2021-02" db="EMBL/GenBank/DDBJ databases">
        <authorList>
            <person name="Dougan E. K."/>
            <person name="Rhodes N."/>
            <person name="Thang M."/>
            <person name="Chan C."/>
        </authorList>
    </citation>
    <scope>NUCLEOTIDE SEQUENCE</scope>
</reference>
<dbReference type="InterPro" id="IPR001466">
    <property type="entry name" value="Beta-lactam-related"/>
</dbReference>
<dbReference type="AlphaFoldDB" id="A0A812KGD3"/>
<gene>
    <name evidence="2" type="ORF">SNAT2548_LOCUS8905</name>
</gene>
<evidence type="ECO:0000313" key="3">
    <source>
        <dbReference type="Proteomes" id="UP000604046"/>
    </source>
</evidence>
<comment type="caution">
    <text evidence="2">The sequence shown here is derived from an EMBL/GenBank/DDBJ whole genome shotgun (WGS) entry which is preliminary data.</text>
</comment>
<name>A0A812KGD3_9DINO</name>
<dbReference type="PANTHER" id="PTHR43283:SF3">
    <property type="entry name" value="BETA-LACTAMASE FAMILY PROTEIN (AFU_ORTHOLOGUE AFUA_5G07500)"/>
    <property type="match status" value="1"/>
</dbReference>
<dbReference type="PANTHER" id="PTHR43283">
    <property type="entry name" value="BETA-LACTAMASE-RELATED"/>
    <property type="match status" value="1"/>
</dbReference>
<dbReference type="InterPro" id="IPR050789">
    <property type="entry name" value="Diverse_Enzym_Activities"/>
</dbReference>